<dbReference type="Proteomes" id="UP001595937">
    <property type="component" value="Unassembled WGS sequence"/>
</dbReference>
<dbReference type="InterPro" id="IPR013538">
    <property type="entry name" value="ASHA1/2-like_C"/>
</dbReference>
<sequence length="218" mass="23941">MAVTESLPVVDAVRRELEIDEQIHDGRTLVRTTATLTTNIDRSPAQLWPLLTRPDQLAPWFGQICGDLREGGRFEAPRGARGRLLQVEAPHKISLTWEDGGSEDPLSIRLDPEDDGTTLLRLRHTRLIPQEEFDLVGPGLGAVTWEISLLALAAMTDGWRTSCLHDVPRPSSAWLASEEGAAYIRAWSVRWAAEAIAAGLDEGAARRAEIETNAAYGT</sequence>
<evidence type="ECO:0000313" key="4">
    <source>
        <dbReference type="Proteomes" id="UP001595937"/>
    </source>
</evidence>
<dbReference type="Gene3D" id="3.30.530.20">
    <property type="match status" value="1"/>
</dbReference>
<dbReference type="EMBL" id="JBHSLN010000012">
    <property type="protein sequence ID" value="MFC5296499.1"/>
    <property type="molecule type" value="Genomic_DNA"/>
</dbReference>
<gene>
    <name evidence="3" type="ORF">ACFPK8_03165</name>
</gene>
<evidence type="ECO:0000256" key="1">
    <source>
        <dbReference type="ARBA" id="ARBA00006817"/>
    </source>
</evidence>
<protein>
    <submittedName>
        <fullName evidence="3">SRPBCC domain-containing protein</fullName>
    </submittedName>
</protein>
<dbReference type="InterPro" id="IPR023393">
    <property type="entry name" value="START-like_dom_sf"/>
</dbReference>
<dbReference type="SUPFAM" id="SSF55961">
    <property type="entry name" value="Bet v1-like"/>
    <property type="match status" value="1"/>
</dbReference>
<dbReference type="RefSeq" id="WP_193117828.1">
    <property type="nucleotide sequence ID" value="NZ_BAAAIR010000046.1"/>
</dbReference>
<comment type="caution">
    <text evidence="3">The sequence shown here is derived from an EMBL/GenBank/DDBJ whole genome shotgun (WGS) entry which is preliminary data.</text>
</comment>
<accession>A0ABW0FC04</accession>
<organism evidence="3 4">
    <name type="scientific">Brachybacterium tyrofermentans</name>
    <dbReference type="NCBI Taxonomy" id="47848"/>
    <lineage>
        <taxon>Bacteria</taxon>
        <taxon>Bacillati</taxon>
        <taxon>Actinomycetota</taxon>
        <taxon>Actinomycetes</taxon>
        <taxon>Micrococcales</taxon>
        <taxon>Dermabacteraceae</taxon>
        <taxon>Brachybacterium</taxon>
    </lineage>
</organism>
<dbReference type="GeneID" id="303298373"/>
<evidence type="ECO:0000259" key="2">
    <source>
        <dbReference type="Pfam" id="PF08327"/>
    </source>
</evidence>
<evidence type="ECO:0000313" key="3">
    <source>
        <dbReference type="EMBL" id="MFC5296499.1"/>
    </source>
</evidence>
<dbReference type="Pfam" id="PF08327">
    <property type="entry name" value="AHSA1"/>
    <property type="match status" value="1"/>
</dbReference>
<reference evidence="4" key="1">
    <citation type="journal article" date="2019" name="Int. J. Syst. Evol. Microbiol.">
        <title>The Global Catalogue of Microorganisms (GCM) 10K type strain sequencing project: providing services to taxonomists for standard genome sequencing and annotation.</title>
        <authorList>
            <consortium name="The Broad Institute Genomics Platform"/>
            <consortium name="The Broad Institute Genome Sequencing Center for Infectious Disease"/>
            <person name="Wu L."/>
            <person name="Ma J."/>
        </authorList>
    </citation>
    <scope>NUCLEOTIDE SEQUENCE [LARGE SCALE GENOMIC DNA]</scope>
    <source>
        <strain evidence="4">CGMCC 1.16455</strain>
    </source>
</reference>
<keyword evidence="4" id="KW-1185">Reference proteome</keyword>
<comment type="similarity">
    <text evidence="1">Belongs to the AHA1 family.</text>
</comment>
<feature type="domain" description="Activator of Hsp90 ATPase homologue 1/2-like C-terminal" evidence="2">
    <location>
        <begin position="43"/>
        <end position="143"/>
    </location>
</feature>
<proteinExistence type="inferred from homology"/>
<name>A0ABW0FC04_9MICO</name>